<protein>
    <recommendedName>
        <fullName evidence="5">glycerol-3-phosphate 1-O-acyltransferase</fullName>
        <ecNumber evidence="5">2.3.1.15</ecNumber>
    </recommendedName>
</protein>
<evidence type="ECO:0000313" key="19">
    <source>
        <dbReference type="Proteomes" id="UP000485058"/>
    </source>
</evidence>
<comment type="pathway">
    <text evidence="3">Lipid metabolism.</text>
</comment>
<evidence type="ECO:0000256" key="7">
    <source>
        <dbReference type="ARBA" id="ARBA00022528"/>
    </source>
</evidence>
<evidence type="ECO:0000256" key="2">
    <source>
        <dbReference type="ARBA" id="ARBA00004765"/>
    </source>
</evidence>
<evidence type="ECO:0000256" key="10">
    <source>
        <dbReference type="ARBA" id="ARBA00022946"/>
    </source>
</evidence>
<dbReference type="Gene3D" id="1.10.1200.50">
    <property type="entry name" value="Glycerol-3-phosphate acyltransferase, alpha helical bundle, N-terminal"/>
    <property type="match status" value="1"/>
</dbReference>
<feature type="region of interest" description="Disordered" evidence="16">
    <location>
        <begin position="348"/>
        <end position="370"/>
    </location>
</feature>
<dbReference type="Pfam" id="PF14829">
    <property type="entry name" value="GPAT_N"/>
    <property type="match status" value="1"/>
</dbReference>
<comment type="similarity">
    <text evidence="4">Belongs to the GPAT/DAPAT family.</text>
</comment>
<proteinExistence type="inferred from homology"/>
<dbReference type="InterPro" id="IPR016222">
    <property type="entry name" value="G3P_O-acylTrfase_chlp"/>
</dbReference>
<evidence type="ECO:0000256" key="16">
    <source>
        <dbReference type="SAM" id="MobiDB-lite"/>
    </source>
</evidence>
<dbReference type="GO" id="GO:0004366">
    <property type="term" value="F:glycerol-3-phosphate O-acyltransferase activity"/>
    <property type="evidence" value="ECO:0007669"/>
    <property type="project" value="UniProtKB-EC"/>
</dbReference>
<dbReference type="PANTHER" id="PTHR35695:SF1">
    <property type="entry name" value="GLYCEROL-3-PHOSPHATE ACYLTRANSFERASE, CHLOROPLASTIC"/>
    <property type="match status" value="1"/>
</dbReference>
<reference evidence="18 19" key="1">
    <citation type="submission" date="2020-02" db="EMBL/GenBank/DDBJ databases">
        <title>Draft genome sequence of Haematococcus lacustris strain NIES-144.</title>
        <authorList>
            <person name="Morimoto D."/>
            <person name="Nakagawa S."/>
            <person name="Yoshida T."/>
            <person name="Sawayama S."/>
        </authorList>
    </citation>
    <scope>NUCLEOTIDE SEQUENCE [LARGE SCALE GENOMIC DNA]</scope>
    <source>
        <strain evidence="18 19">NIES-144</strain>
    </source>
</reference>
<keyword evidence="10" id="KW-0809">Transit peptide</keyword>
<feature type="compositionally biased region" description="Polar residues" evidence="16">
    <location>
        <begin position="361"/>
        <end position="370"/>
    </location>
</feature>
<dbReference type="PIRSF" id="PIRSF000431">
    <property type="entry name" value="Glycerol-3-P_O-acyltransfrase"/>
    <property type="match status" value="1"/>
</dbReference>
<feature type="non-terminal residue" evidence="18">
    <location>
        <position position="1"/>
    </location>
</feature>
<dbReference type="AlphaFoldDB" id="A0A699ZNC8"/>
<keyword evidence="9 18" id="KW-0808">Transferase</keyword>
<dbReference type="SUPFAM" id="SSF69593">
    <property type="entry name" value="Glycerol-3-phosphate (1)-acyltransferase"/>
    <property type="match status" value="1"/>
</dbReference>
<dbReference type="UniPathway" id="UPA00557">
    <property type="reaction ID" value="UER00612"/>
</dbReference>
<evidence type="ECO:0000256" key="14">
    <source>
        <dbReference type="ARBA" id="ARBA00023315"/>
    </source>
</evidence>
<feature type="short sequence motif" description="HXXXXD motif" evidence="15">
    <location>
        <begin position="139"/>
        <end position="144"/>
    </location>
</feature>
<dbReference type="PANTHER" id="PTHR35695">
    <property type="entry name" value="GLYCEROL-3-PHOSPHATE ACYLTRANSFERASE, CHLOROPLASTIC"/>
    <property type="match status" value="1"/>
</dbReference>
<dbReference type="InterPro" id="IPR002123">
    <property type="entry name" value="Plipid/glycerol_acylTrfase"/>
</dbReference>
<evidence type="ECO:0000256" key="12">
    <source>
        <dbReference type="ARBA" id="ARBA00023209"/>
    </source>
</evidence>
<comment type="caution">
    <text evidence="18">The sequence shown here is derived from an EMBL/GenBank/DDBJ whole genome shotgun (WGS) entry which is preliminary data.</text>
</comment>
<comment type="subcellular location">
    <subcellularLocation>
        <location evidence="1">Plastid</location>
        <location evidence="1">Chloroplast stroma</location>
    </subcellularLocation>
</comment>
<evidence type="ECO:0000256" key="11">
    <source>
        <dbReference type="ARBA" id="ARBA00023098"/>
    </source>
</evidence>
<evidence type="ECO:0000313" key="18">
    <source>
        <dbReference type="EMBL" id="GFH20436.1"/>
    </source>
</evidence>
<comment type="pathway">
    <text evidence="2">Phospholipid metabolism; CDP-diacylglycerol biosynthesis; CDP-diacylglycerol from sn-glycerol 3-phosphate: step 1/3.</text>
</comment>
<dbReference type="InterPro" id="IPR023083">
    <property type="entry name" value="G3P_O-acylTrfase_N"/>
</dbReference>
<evidence type="ECO:0000256" key="13">
    <source>
        <dbReference type="ARBA" id="ARBA00023264"/>
    </source>
</evidence>
<dbReference type="GO" id="GO:0016024">
    <property type="term" value="P:CDP-diacylglycerol biosynthetic process"/>
    <property type="evidence" value="ECO:0007669"/>
    <property type="project" value="UniProtKB-UniPathway"/>
</dbReference>
<keyword evidence="19" id="KW-1185">Reference proteome</keyword>
<organism evidence="18 19">
    <name type="scientific">Haematococcus lacustris</name>
    <name type="common">Green alga</name>
    <name type="synonym">Haematococcus pluvialis</name>
    <dbReference type="NCBI Taxonomy" id="44745"/>
    <lineage>
        <taxon>Eukaryota</taxon>
        <taxon>Viridiplantae</taxon>
        <taxon>Chlorophyta</taxon>
        <taxon>core chlorophytes</taxon>
        <taxon>Chlorophyceae</taxon>
        <taxon>CS clade</taxon>
        <taxon>Chlamydomonadales</taxon>
        <taxon>Haematococcaceae</taxon>
        <taxon>Haematococcus</taxon>
    </lineage>
</organism>
<evidence type="ECO:0000256" key="8">
    <source>
        <dbReference type="ARBA" id="ARBA00022640"/>
    </source>
</evidence>
<evidence type="ECO:0000259" key="17">
    <source>
        <dbReference type="SMART" id="SM00563"/>
    </source>
</evidence>
<keyword evidence="11" id="KW-0443">Lipid metabolism</keyword>
<dbReference type="GO" id="GO:0006655">
    <property type="term" value="P:phosphatidylglycerol biosynthetic process"/>
    <property type="evidence" value="ECO:0007669"/>
    <property type="project" value="TreeGrafter"/>
</dbReference>
<dbReference type="EC" id="2.3.1.15" evidence="5"/>
<evidence type="ECO:0000256" key="6">
    <source>
        <dbReference type="ARBA" id="ARBA00022516"/>
    </source>
</evidence>
<keyword evidence="8" id="KW-0934">Plastid</keyword>
<gene>
    <name evidence="18" type="ORF">HaLaN_17559</name>
</gene>
<dbReference type="InterPro" id="IPR038114">
    <property type="entry name" value="GPAT_N_sf"/>
</dbReference>
<evidence type="ECO:0000256" key="15">
    <source>
        <dbReference type="PIRSR" id="PIRSR000431-2"/>
    </source>
</evidence>
<keyword evidence="7" id="KW-0150">Chloroplast</keyword>
<name>A0A699ZNC8_HAELA</name>
<dbReference type="Pfam" id="PF01553">
    <property type="entry name" value="Acyltransferase"/>
    <property type="match status" value="1"/>
</dbReference>
<dbReference type="Proteomes" id="UP000485058">
    <property type="component" value="Unassembled WGS sequence"/>
</dbReference>
<sequence length="370" mass="41036">MNPVWASVENEQQFFGVLKAYLAKVPGGIEKLLPQWQDFYANYRNAIVGSGAPGANELLAAKIQATIADTVTLQFMKPYTFPSLHTRMVGADYNYFEFGQRYVGALVDFNNSVLGHRERWDQIAAQLAAGENVVLLANHQTEADPGVFAHMLMATHPQLATEVVYVAGDRVVTDALSKPFSMGRNLFCVHSKKHMDDIPELKAEKMETNRKTLVAMARQLNKGGCLIWIAPSGGRDRPKDNDQYTPDPFDPAAVELMRSLGARAKRRTRLYPMAMFSWPVMPPPRTVDKAIGERRMTNYTPVGISVCEELVPDVAVAGVAAEDKEAQQKALALAAQQAVVAEYERMEAALRDPRKRGPGTDFSQPWLTPQ</sequence>
<dbReference type="Gene3D" id="3.40.1130.10">
    <property type="entry name" value="Glycerol-3-phosphate (1)-acyltransferase"/>
    <property type="match status" value="1"/>
</dbReference>
<evidence type="ECO:0000256" key="4">
    <source>
        <dbReference type="ARBA" id="ARBA00007937"/>
    </source>
</evidence>
<keyword evidence="12" id="KW-0594">Phospholipid biosynthesis</keyword>
<keyword evidence="6" id="KW-0444">Lipid biosynthesis</keyword>
<keyword evidence="14 18" id="KW-0012">Acyltransferase</keyword>
<dbReference type="SMART" id="SM00563">
    <property type="entry name" value="PlsC"/>
    <property type="match status" value="1"/>
</dbReference>
<evidence type="ECO:0000256" key="5">
    <source>
        <dbReference type="ARBA" id="ARBA00013113"/>
    </source>
</evidence>
<feature type="domain" description="Phospholipid/glycerol acyltransferase" evidence="17">
    <location>
        <begin position="133"/>
        <end position="278"/>
    </location>
</feature>
<evidence type="ECO:0000256" key="1">
    <source>
        <dbReference type="ARBA" id="ARBA00004470"/>
    </source>
</evidence>
<evidence type="ECO:0000256" key="3">
    <source>
        <dbReference type="ARBA" id="ARBA00005189"/>
    </source>
</evidence>
<evidence type="ECO:0000256" key="9">
    <source>
        <dbReference type="ARBA" id="ARBA00022679"/>
    </source>
</evidence>
<accession>A0A699ZNC8</accession>
<keyword evidence="13" id="KW-1208">Phospholipid metabolism</keyword>
<dbReference type="EMBL" id="BLLF01001634">
    <property type="protein sequence ID" value="GFH20436.1"/>
    <property type="molecule type" value="Genomic_DNA"/>
</dbReference>
<dbReference type="GO" id="GO:0009570">
    <property type="term" value="C:chloroplast stroma"/>
    <property type="evidence" value="ECO:0007669"/>
    <property type="project" value="UniProtKB-SubCell"/>
</dbReference>